<proteinExistence type="predicted"/>
<dbReference type="AlphaFoldDB" id="A0AAV3YKB5"/>
<keyword evidence="2" id="KW-1185">Reference proteome</keyword>
<dbReference type="Proteomes" id="UP000735302">
    <property type="component" value="Unassembled WGS sequence"/>
</dbReference>
<organism evidence="1 2">
    <name type="scientific">Plakobranchus ocellatus</name>
    <dbReference type="NCBI Taxonomy" id="259542"/>
    <lineage>
        <taxon>Eukaryota</taxon>
        <taxon>Metazoa</taxon>
        <taxon>Spiralia</taxon>
        <taxon>Lophotrochozoa</taxon>
        <taxon>Mollusca</taxon>
        <taxon>Gastropoda</taxon>
        <taxon>Heterobranchia</taxon>
        <taxon>Euthyneura</taxon>
        <taxon>Panpulmonata</taxon>
        <taxon>Sacoglossa</taxon>
        <taxon>Placobranchoidea</taxon>
        <taxon>Plakobranchidae</taxon>
        <taxon>Plakobranchus</taxon>
    </lineage>
</organism>
<gene>
    <name evidence="1" type="ORF">PoB_001004500</name>
</gene>
<comment type="caution">
    <text evidence="1">The sequence shown here is derived from an EMBL/GenBank/DDBJ whole genome shotgun (WGS) entry which is preliminary data.</text>
</comment>
<protein>
    <submittedName>
        <fullName evidence="1">Uncharacterized protein</fullName>
    </submittedName>
</protein>
<evidence type="ECO:0000313" key="2">
    <source>
        <dbReference type="Proteomes" id="UP000735302"/>
    </source>
</evidence>
<accession>A0AAV3YKB5</accession>
<dbReference type="EMBL" id="BLXT01001203">
    <property type="protein sequence ID" value="GFN83539.1"/>
    <property type="molecule type" value="Genomic_DNA"/>
</dbReference>
<name>A0AAV3YKB5_9GAST</name>
<reference evidence="1 2" key="1">
    <citation type="journal article" date="2021" name="Elife">
        <title>Chloroplast acquisition without the gene transfer in kleptoplastic sea slugs, Plakobranchus ocellatus.</title>
        <authorList>
            <person name="Maeda T."/>
            <person name="Takahashi S."/>
            <person name="Yoshida T."/>
            <person name="Shimamura S."/>
            <person name="Takaki Y."/>
            <person name="Nagai Y."/>
            <person name="Toyoda A."/>
            <person name="Suzuki Y."/>
            <person name="Arimoto A."/>
            <person name="Ishii H."/>
            <person name="Satoh N."/>
            <person name="Nishiyama T."/>
            <person name="Hasebe M."/>
            <person name="Maruyama T."/>
            <person name="Minagawa J."/>
            <person name="Obokata J."/>
            <person name="Shigenobu S."/>
        </authorList>
    </citation>
    <scope>NUCLEOTIDE SEQUENCE [LARGE SCALE GENOMIC DNA]</scope>
</reference>
<evidence type="ECO:0000313" key="1">
    <source>
        <dbReference type="EMBL" id="GFN83539.1"/>
    </source>
</evidence>
<sequence>MCSVCYSWKSTTQIIQYNVAFVNFHIKCSYVNILCLSSVGYVGGTVACQSALTSAGTLLTLVRAPTSAPRPGGGPKSLRSPCCGLAIYKNPTPLKLCSGEQQDGA</sequence>